<evidence type="ECO:0000313" key="3">
    <source>
        <dbReference type="Proteomes" id="UP000540079"/>
    </source>
</evidence>
<organism evidence="2 3">
    <name type="scientific">Pasteurella multocida</name>
    <dbReference type="NCBI Taxonomy" id="747"/>
    <lineage>
        <taxon>Bacteria</taxon>
        <taxon>Pseudomonadati</taxon>
        <taxon>Pseudomonadota</taxon>
        <taxon>Gammaproteobacteria</taxon>
        <taxon>Pasteurellales</taxon>
        <taxon>Pasteurellaceae</taxon>
        <taxon>Pasteurella</taxon>
    </lineage>
</organism>
<dbReference type="AlphaFoldDB" id="A0A1D7R378"/>
<dbReference type="GeneID" id="77206236"/>
<dbReference type="KEGG" id="pmul:DR93_1050"/>
<accession>A0A1D7R378</accession>
<gene>
    <name evidence="2" type="ORF">C2800_03840</name>
    <name evidence="1" type="ORF">NQF69_10325</name>
</gene>
<evidence type="ECO:0000313" key="2">
    <source>
        <dbReference type="EMBL" id="NNI78561.1"/>
    </source>
</evidence>
<dbReference type="EMBL" id="JANIEN010000014">
    <property type="protein sequence ID" value="MDT3453164.1"/>
    <property type="molecule type" value="Genomic_DNA"/>
</dbReference>
<reference evidence="1" key="2">
    <citation type="submission" date="2022-07" db="EMBL/GenBank/DDBJ databases">
        <title>Sequence of Pasteurella multocoda 17BRD-035.</title>
        <authorList>
            <person name="Roy Chowdhury P."/>
            <person name="Alhamami T."/>
            <person name="Trott D.J."/>
            <person name="Djordvevic S.P."/>
        </authorList>
    </citation>
    <scope>NUCLEOTIDE SEQUENCE</scope>
    <source>
        <strain evidence="1">17BRD-035</strain>
    </source>
</reference>
<evidence type="ECO:0000313" key="1">
    <source>
        <dbReference type="EMBL" id="MDT3453164.1"/>
    </source>
</evidence>
<dbReference type="EMBL" id="PPVL01000003">
    <property type="protein sequence ID" value="NNI78561.1"/>
    <property type="molecule type" value="Genomic_DNA"/>
</dbReference>
<proteinExistence type="predicted"/>
<dbReference type="RefSeq" id="WP_005722854.1">
    <property type="nucleotide sequence ID" value="NZ_AP025519.1"/>
</dbReference>
<name>A0A1D7R378_PASMD</name>
<comment type="caution">
    <text evidence="2">The sequence shown here is derived from an EMBL/GenBank/DDBJ whole genome shotgun (WGS) entry which is preliminary data.</text>
</comment>
<protein>
    <submittedName>
        <fullName evidence="2">Uncharacterized protein</fullName>
    </submittedName>
</protein>
<dbReference type="Proteomes" id="UP000540079">
    <property type="component" value="Unassembled WGS sequence"/>
</dbReference>
<reference evidence="2 3" key="1">
    <citation type="journal article" date="2018" name="Front. Microbiol.">
        <title>Genetic and Phylogenetic Characteristics of Pasteurella multocida Isolates From Different Host Species.</title>
        <authorList>
            <person name="Peng Z."/>
            <person name="Liang W."/>
            <person name="Wang F."/>
            <person name="Xu Z."/>
            <person name="Xie Z."/>
            <person name="Lian Z."/>
            <person name="Hua L."/>
            <person name="Zhou R."/>
            <person name="Chen H."/>
            <person name="Wu B."/>
        </authorList>
    </citation>
    <scope>NUCLEOTIDE SEQUENCE [LARGE SCALE GENOMIC DNA]</scope>
    <source>
        <strain evidence="2 3">HNA06</strain>
    </source>
</reference>
<dbReference type="Proteomes" id="UP001182304">
    <property type="component" value="Unassembled WGS sequence"/>
</dbReference>
<sequence length="163" mass="18427">MYLKKILMLGGLILPPLLLWSCDQNVSPLTIIKHQEETQSLKLFNNTVKIMPAERYITQDANNNDLAAMTYHIQNLSNKAIKTILWNSVYILDSNSLYTHDLPITFDSPLVPHGEQTIAETVPVNNIPKNNRPLVLNPKSPIKVIIIAREIIFDDGSKIIVSR</sequence>